<sequence length="164" mass="18443">MVYKITIKTILIQLVGVGVMLVATMLGVGYLVVFKDADVGGSLFFMGCLAIVFSVDSIVLFVRYYLINKDSVVEFLSSDWMRWSQGGVETYISPDDVESIDLNLTYPVFDERIGWGGGDNFIYAKFNLKDGRSFVLTSLMSPKLDLPQGFYQKAVGVRNFRCWL</sequence>
<reference evidence="2" key="1">
    <citation type="journal article" date="2022" name="Front. Microbiol.">
        <title>Genome-based taxonomic rearrangement of Oceanobacter-related bacteria including the description of Thalassolituus hydrocarbonoclasticus sp. nov. and Thalassolituus pacificus sp. nov. and emended description of the genus Thalassolituus.</title>
        <authorList>
            <person name="Dong C."/>
            <person name="Wei L."/>
            <person name="Wang J."/>
            <person name="Lai Q."/>
            <person name="Huang Z."/>
            <person name="Shao Z."/>
        </authorList>
    </citation>
    <scope>NUCLEOTIDE SEQUENCE</scope>
    <source>
        <strain evidence="2">59MF3M-4</strain>
    </source>
</reference>
<organism evidence="2 3">
    <name type="scientific">Thalassolituus pacificus</name>
    <dbReference type="NCBI Taxonomy" id="2975440"/>
    <lineage>
        <taxon>Bacteria</taxon>
        <taxon>Pseudomonadati</taxon>
        <taxon>Pseudomonadota</taxon>
        <taxon>Gammaproteobacteria</taxon>
        <taxon>Oceanospirillales</taxon>
        <taxon>Oceanospirillaceae</taxon>
        <taxon>Thalassolituus</taxon>
    </lineage>
</organism>
<keyword evidence="1" id="KW-0472">Membrane</keyword>
<keyword evidence="3" id="KW-1185">Reference proteome</keyword>
<dbReference type="RefSeq" id="WP_260977767.1">
    <property type="nucleotide sequence ID" value="NZ_JAOANI010000029.1"/>
</dbReference>
<evidence type="ECO:0000313" key="2">
    <source>
        <dbReference type="EMBL" id="MCT7360933.1"/>
    </source>
</evidence>
<gene>
    <name evidence="2" type="ORF">NYR02_18065</name>
</gene>
<evidence type="ECO:0000313" key="3">
    <source>
        <dbReference type="Proteomes" id="UP001147830"/>
    </source>
</evidence>
<comment type="caution">
    <text evidence="2">The sequence shown here is derived from an EMBL/GenBank/DDBJ whole genome shotgun (WGS) entry which is preliminary data.</text>
</comment>
<reference evidence="2" key="2">
    <citation type="submission" date="2022-08" db="EMBL/GenBank/DDBJ databases">
        <authorList>
            <person name="Dong C."/>
        </authorList>
    </citation>
    <scope>NUCLEOTIDE SEQUENCE</scope>
    <source>
        <strain evidence="2">59MF3M-4</strain>
    </source>
</reference>
<keyword evidence="1" id="KW-0812">Transmembrane</keyword>
<dbReference type="AlphaFoldDB" id="A0A9X3AU32"/>
<keyword evidence="1" id="KW-1133">Transmembrane helix</keyword>
<accession>A0A9X3AU32</accession>
<feature type="transmembrane region" description="Helical" evidence="1">
    <location>
        <begin position="44"/>
        <end position="66"/>
    </location>
</feature>
<feature type="transmembrane region" description="Helical" evidence="1">
    <location>
        <begin position="12"/>
        <end position="32"/>
    </location>
</feature>
<protein>
    <submittedName>
        <fullName evidence="2">Uncharacterized protein</fullName>
    </submittedName>
</protein>
<proteinExistence type="predicted"/>
<dbReference type="Proteomes" id="UP001147830">
    <property type="component" value="Unassembled WGS sequence"/>
</dbReference>
<dbReference type="EMBL" id="JAOANI010000029">
    <property type="protein sequence ID" value="MCT7360933.1"/>
    <property type="molecule type" value="Genomic_DNA"/>
</dbReference>
<evidence type="ECO:0000256" key="1">
    <source>
        <dbReference type="SAM" id="Phobius"/>
    </source>
</evidence>
<name>A0A9X3AU32_9GAMM</name>